<proteinExistence type="predicted"/>
<protein>
    <submittedName>
        <fullName evidence="2">Uncharacterized protein</fullName>
    </submittedName>
</protein>
<feature type="compositionally biased region" description="Acidic residues" evidence="1">
    <location>
        <begin position="50"/>
        <end position="59"/>
    </location>
</feature>
<organism evidence="2 3">
    <name type="scientific">Apiospora marii</name>
    <dbReference type="NCBI Taxonomy" id="335849"/>
    <lineage>
        <taxon>Eukaryota</taxon>
        <taxon>Fungi</taxon>
        <taxon>Dikarya</taxon>
        <taxon>Ascomycota</taxon>
        <taxon>Pezizomycotina</taxon>
        <taxon>Sordariomycetes</taxon>
        <taxon>Xylariomycetidae</taxon>
        <taxon>Amphisphaeriales</taxon>
        <taxon>Apiosporaceae</taxon>
        <taxon>Apiospora</taxon>
    </lineage>
</organism>
<evidence type="ECO:0000313" key="2">
    <source>
        <dbReference type="EMBL" id="KAK8037156.1"/>
    </source>
</evidence>
<dbReference type="EMBL" id="JAQQWI010000003">
    <property type="protein sequence ID" value="KAK8037156.1"/>
    <property type="molecule type" value="Genomic_DNA"/>
</dbReference>
<dbReference type="Proteomes" id="UP001396898">
    <property type="component" value="Unassembled WGS sequence"/>
</dbReference>
<evidence type="ECO:0000313" key="3">
    <source>
        <dbReference type="Proteomes" id="UP001396898"/>
    </source>
</evidence>
<gene>
    <name evidence="2" type="ORF">PG991_001470</name>
</gene>
<keyword evidence="3" id="KW-1185">Reference proteome</keyword>
<accession>A0ABR1SS57</accession>
<reference evidence="2 3" key="1">
    <citation type="submission" date="2023-01" db="EMBL/GenBank/DDBJ databases">
        <title>Analysis of 21 Apiospora genomes using comparative genomics revels a genus with tremendous synthesis potential of carbohydrate active enzymes and secondary metabolites.</title>
        <authorList>
            <person name="Sorensen T."/>
        </authorList>
    </citation>
    <scope>NUCLEOTIDE SEQUENCE [LARGE SCALE GENOMIC DNA]</scope>
    <source>
        <strain evidence="2 3">CBS 20057</strain>
    </source>
</reference>
<sequence length="280" mass="31763">MSSNTLTLTAAQRDHIKAAWDNMSRLVMDMILGNAVDHWEHYNRHDEVYNGEDSDDEVSIEAGSSNPVLDGEASRGKLTTRDANYHGTWELQEISPDDTHATIAFALSWQMCPDNKEDLQNRILGGIVTQDVPASLVKFTWSSCDRPLTTAQQEHIQTVWDSGSMKERMHIYLRAFALAHWNVSHGADEIHEWGDQDLNFATREFISLGADYQAWWELLATGPNDTHATIAITHSWEMDEERKALLERAIPKELSNKDVSESLIKVIYIKCGSPREIENI</sequence>
<evidence type="ECO:0000256" key="1">
    <source>
        <dbReference type="SAM" id="MobiDB-lite"/>
    </source>
</evidence>
<comment type="caution">
    <text evidence="2">The sequence shown here is derived from an EMBL/GenBank/DDBJ whole genome shotgun (WGS) entry which is preliminary data.</text>
</comment>
<feature type="region of interest" description="Disordered" evidence="1">
    <location>
        <begin position="50"/>
        <end position="77"/>
    </location>
</feature>
<name>A0ABR1SS57_9PEZI</name>